<protein>
    <recommendedName>
        <fullName evidence="4 11">Transcription elongation factor 1 homolog</fullName>
    </recommendedName>
</protein>
<dbReference type="AlphaFoldDB" id="A0A6A0H901"/>
<dbReference type="EMBL" id="JQDR03005418">
    <property type="protein sequence ID" value="KAA0201467.1"/>
    <property type="molecule type" value="Genomic_DNA"/>
</dbReference>
<evidence type="ECO:0000256" key="2">
    <source>
        <dbReference type="ARBA" id="ARBA00004123"/>
    </source>
</evidence>
<reference evidence="12" key="2">
    <citation type="journal article" date="2018" name="Environ. Sci. Technol.">
        <title>The Toxicogenome of Hyalella azteca: A Model for Sediment Ecotoxicology and Evolutionary Toxicology.</title>
        <authorList>
            <person name="Poynton H.C."/>
            <person name="Hasenbein S."/>
            <person name="Benoit J.B."/>
            <person name="Sepulveda M.S."/>
            <person name="Poelchau M.F."/>
            <person name="Hughes D.S.T."/>
            <person name="Murali S.C."/>
            <person name="Chen S."/>
            <person name="Glastad K.M."/>
            <person name="Goodisman M.A.D."/>
            <person name="Werren J.H."/>
            <person name="Vineis J.H."/>
            <person name="Bowen J.L."/>
            <person name="Friedrich M."/>
            <person name="Jones J."/>
            <person name="Robertson H.M."/>
            <person name="Feyereisen R."/>
            <person name="Mechler-Hickson A."/>
            <person name="Mathers N."/>
            <person name="Lee C.E."/>
            <person name="Colbourne J.K."/>
            <person name="Biales A."/>
            <person name="Johnston J.S."/>
            <person name="Wellborn G.A."/>
            <person name="Rosendale A.J."/>
            <person name="Cridge A.G."/>
            <person name="Munoz-Torres M.C."/>
            <person name="Bain P.A."/>
            <person name="Manny A.R."/>
            <person name="Major K.M."/>
            <person name="Lambert F.N."/>
            <person name="Vulpe C.D."/>
            <person name="Tuck P."/>
            <person name="Blalock B.J."/>
            <person name="Lin Y.Y."/>
            <person name="Smith M.E."/>
            <person name="Ochoa-Acuna H."/>
            <person name="Chen M.M."/>
            <person name="Childers C.P."/>
            <person name="Qu J."/>
            <person name="Dugan S."/>
            <person name="Lee S.L."/>
            <person name="Chao H."/>
            <person name="Dinh H."/>
            <person name="Han Y."/>
            <person name="Doddapaneni H."/>
            <person name="Worley K.C."/>
            <person name="Muzny D.M."/>
            <person name="Gibbs R.A."/>
            <person name="Richards S."/>
        </authorList>
    </citation>
    <scope>NUCLEOTIDE SEQUENCE</scope>
    <source>
        <strain evidence="12">HAZT.00-mixed</strain>
        <tissue evidence="12">Whole organism</tissue>
    </source>
</reference>
<reference evidence="12" key="3">
    <citation type="submission" date="2019-06" db="EMBL/GenBank/DDBJ databases">
        <authorList>
            <person name="Poynton C."/>
            <person name="Hasenbein S."/>
            <person name="Benoit J.B."/>
            <person name="Sepulveda M.S."/>
            <person name="Poelchau M.F."/>
            <person name="Murali S.C."/>
            <person name="Chen S."/>
            <person name="Glastad K.M."/>
            <person name="Werren J.H."/>
            <person name="Vineis J.H."/>
            <person name="Bowen J.L."/>
            <person name="Friedrich M."/>
            <person name="Jones J."/>
            <person name="Robertson H.M."/>
            <person name="Feyereisen R."/>
            <person name="Mechler-Hickson A."/>
            <person name="Mathers N."/>
            <person name="Lee C.E."/>
            <person name="Colbourne J.K."/>
            <person name="Biales A."/>
            <person name="Johnston J.S."/>
            <person name="Wellborn G.A."/>
            <person name="Rosendale A.J."/>
            <person name="Cridge A.G."/>
            <person name="Munoz-Torres M.C."/>
            <person name="Bain P.A."/>
            <person name="Manny A.R."/>
            <person name="Major K.M."/>
            <person name="Lambert F.N."/>
            <person name="Vulpe C.D."/>
            <person name="Tuck P."/>
            <person name="Blalock B.J."/>
            <person name="Lin Y.-Y."/>
            <person name="Smith M.E."/>
            <person name="Ochoa-Acuna H."/>
            <person name="Chen M.-J.M."/>
            <person name="Childers C.P."/>
            <person name="Qu J."/>
            <person name="Dugan S."/>
            <person name="Lee S.L."/>
            <person name="Chao H."/>
            <person name="Dinh H."/>
            <person name="Han Y."/>
            <person name="Doddapaneni H."/>
            <person name="Worley K.C."/>
            <person name="Muzny D.M."/>
            <person name="Gibbs R.A."/>
            <person name="Richards S."/>
        </authorList>
    </citation>
    <scope>NUCLEOTIDE SEQUENCE</scope>
    <source>
        <strain evidence="12">HAZT.00-mixed</strain>
        <tissue evidence="12">Whole organism</tissue>
    </source>
</reference>
<dbReference type="Gene3D" id="2.20.25.190">
    <property type="match status" value="1"/>
</dbReference>
<dbReference type="OrthoDB" id="6340243at2759"/>
<evidence type="ECO:0000256" key="5">
    <source>
        <dbReference type="ARBA" id="ARBA00022723"/>
    </source>
</evidence>
<evidence type="ECO:0000256" key="11">
    <source>
        <dbReference type="RuleBase" id="RU364033"/>
    </source>
</evidence>
<proteinExistence type="inferred from homology"/>
<evidence type="ECO:0000256" key="8">
    <source>
        <dbReference type="ARBA" id="ARBA00023015"/>
    </source>
</evidence>
<evidence type="ECO:0000313" key="13">
    <source>
        <dbReference type="Proteomes" id="UP000694843"/>
    </source>
</evidence>
<dbReference type="OMA" id="CLDANKK"/>
<dbReference type="PANTHER" id="PTHR20934:SF0">
    <property type="entry name" value="TRANSCRIPTION ELONGATION FACTOR 1 HOMOLOG"/>
    <property type="match status" value="1"/>
</dbReference>
<dbReference type="GO" id="GO:0006368">
    <property type="term" value="P:transcription elongation by RNA polymerase II"/>
    <property type="evidence" value="ECO:0007669"/>
    <property type="project" value="TreeGrafter"/>
</dbReference>
<dbReference type="GO" id="GO:0003746">
    <property type="term" value="F:translation elongation factor activity"/>
    <property type="evidence" value="ECO:0007669"/>
    <property type="project" value="UniProtKB-KW"/>
</dbReference>
<dbReference type="GeneID" id="108675557"/>
<evidence type="ECO:0000313" key="12">
    <source>
        <dbReference type="EMBL" id="KAA0201467.1"/>
    </source>
</evidence>
<dbReference type="GO" id="GO:0008270">
    <property type="term" value="F:zinc ion binding"/>
    <property type="evidence" value="ECO:0007669"/>
    <property type="project" value="UniProtKB-KW"/>
</dbReference>
<dbReference type="InterPro" id="IPR038567">
    <property type="entry name" value="T_Elf1_sf"/>
</dbReference>
<evidence type="ECO:0000256" key="4">
    <source>
        <dbReference type="ARBA" id="ARBA00014973"/>
    </source>
</evidence>
<keyword evidence="6 11" id="KW-0863">Zinc-finger</keyword>
<evidence type="ECO:0000256" key="6">
    <source>
        <dbReference type="ARBA" id="ARBA00022771"/>
    </source>
</evidence>
<comment type="similarity">
    <text evidence="3 11">Belongs to the ELOF1 family.</text>
</comment>
<dbReference type="Pfam" id="PF05129">
    <property type="entry name" value="Zn_ribbon_Elf1"/>
    <property type="match status" value="1"/>
</dbReference>
<evidence type="ECO:0000256" key="1">
    <source>
        <dbReference type="ARBA" id="ARBA00003357"/>
    </source>
</evidence>
<gene>
    <name evidence="14 15" type="primary">LOC108675557</name>
    <name evidence="12" type="ORF">HAZT_HAZT003675</name>
</gene>
<keyword evidence="14 15" id="KW-0251">Elongation factor</keyword>
<keyword evidence="14 15" id="KW-0648">Protein biosynthesis</keyword>
<evidence type="ECO:0000313" key="15">
    <source>
        <dbReference type="RefSeq" id="XP_018019067.1"/>
    </source>
</evidence>
<evidence type="ECO:0000256" key="9">
    <source>
        <dbReference type="ARBA" id="ARBA00023163"/>
    </source>
</evidence>
<comment type="subcellular location">
    <subcellularLocation>
        <location evidence="2 11">Nucleus</location>
    </subcellularLocation>
</comment>
<dbReference type="GO" id="GO:0000993">
    <property type="term" value="F:RNA polymerase II complex binding"/>
    <property type="evidence" value="ECO:0007669"/>
    <property type="project" value="TreeGrafter"/>
</dbReference>
<keyword evidence="8 11" id="KW-0805">Transcription regulation</keyword>
<dbReference type="RefSeq" id="XP_018019067.1">
    <property type="nucleotide sequence ID" value="XM_018163578.2"/>
</dbReference>
<dbReference type="KEGG" id="hazt:108675557"/>
<keyword evidence="7 11" id="KW-0862">Zinc</keyword>
<evidence type="ECO:0000256" key="3">
    <source>
        <dbReference type="ARBA" id="ARBA00009730"/>
    </source>
</evidence>
<name>A0A6A0H901_HYAAZ</name>
<evidence type="ECO:0000313" key="14">
    <source>
        <dbReference type="RefSeq" id="XP_018019066.1"/>
    </source>
</evidence>
<keyword evidence="13" id="KW-1185">Reference proteome</keyword>
<keyword evidence="9 11" id="KW-0804">Transcription</keyword>
<keyword evidence="10 11" id="KW-0539">Nucleus</keyword>
<dbReference type="FunFam" id="2.20.25.190:FF:000001">
    <property type="entry name" value="Transcription elongation factor 1 homolog"/>
    <property type="match status" value="1"/>
</dbReference>
<dbReference type="InterPro" id="IPR007808">
    <property type="entry name" value="Elf1"/>
</dbReference>
<reference evidence="12" key="1">
    <citation type="submission" date="2014-08" db="EMBL/GenBank/DDBJ databases">
        <authorList>
            <person name="Murali S."/>
            <person name="Richards S."/>
            <person name="Bandaranaike D."/>
            <person name="Bellair M."/>
            <person name="Blankenburg K."/>
            <person name="Chao H."/>
            <person name="Dinh H."/>
            <person name="Doddapaneni H."/>
            <person name="Dugan-Rocha S."/>
            <person name="Elkadiri S."/>
            <person name="Gnanaolivu R."/>
            <person name="Hughes D."/>
            <person name="Lee S."/>
            <person name="Li M."/>
            <person name="Ming W."/>
            <person name="Munidasa M."/>
            <person name="Muniz J."/>
            <person name="Nguyen L."/>
            <person name="Osuji N."/>
            <person name="Pu L.-L."/>
            <person name="Puazo M."/>
            <person name="Skinner E."/>
            <person name="Qu C."/>
            <person name="Quiroz J."/>
            <person name="Raj R."/>
            <person name="Weissenberger G."/>
            <person name="Xin Y."/>
            <person name="Zou X."/>
            <person name="Han Y."/>
            <person name="Worley K."/>
            <person name="Muzny D."/>
            <person name="Gibbs R."/>
        </authorList>
    </citation>
    <scope>NUCLEOTIDE SEQUENCE</scope>
    <source>
        <strain evidence="12">HAZT.00-mixed</strain>
        <tissue evidence="12">Whole organism</tissue>
    </source>
</reference>
<reference evidence="14 15" key="4">
    <citation type="submission" date="2025-04" db="UniProtKB">
        <authorList>
            <consortium name="RefSeq"/>
        </authorList>
    </citation>
    <scope>IDENTIFICATION</scope>
    <source>
        <tissue evidence="14 15">Whole organism</tissue>
    </source>
</reference>
<organism evidence="12">
    <name type="scientific">Hyalella azteca</name>
    <name type="common">Amphipod</name>
    <dbReference type="NCBI Taxonomy" id="294128"/>
    <lineage>
        <taxon>Eukaryota</taxon>
        <taxon>Metazoa</taxon>
        <taxon>Ecdysozoa</taxon>
        <taxon>Arthropoda</taxon>
        <taxon>Crustacea</taxon>
        <taxon>Multicrustacea</taxon>
        <taxon>Malacostraca</taxon>
        <taxon>Eumalacostraca</taxon>
        <taxon>Peracarida</taxon>
        <taxon>Amphipoda</taxon>
        <taxon>Senticaudata</taxon>
        <taxon>Talitrida</taxon>
        <taxon>Talitroidea</taxon>
        <taxon>Hyalellidae</taxon>
        <taxon>Hyalella</taxon>
    </lineage>
</organism>
<keyword evidence="5 11" id="KW-0479">Metal-binding</keyword>
<dbReference type="GO" id="GO:0008023">
    <property type="term" value="C:transcription elongation factor complex"/>
    <property type="evidence" value="ECO:0007669"/>
    <property type="project" value="TreeGrafter"/>
</dbReference>
<accession>A0A6A0H901</accession>
<sequence>MGRRKSKRKPPPKRKALEALDTQFTCPFCNHERSCDVDIDKDRSVGRVHCRVCLEDYQCHVNYLMEEIDVYNEWIDACEAAN</sequence>
<dbReference type="RefSeq" id="XP_018019066.1">
    <property type="nucleotide sequence ID" value="XM_018163577.2"/>
</dbReference>
<evidence type="ECO:0000256" key="10">
    <source>
        <dbReference type="ARBA" id="ARBA00023242"/>
    </source>
</evidence>
<dbReference type="Proteomes" id="UP000711488">
    <property type="component" value="Unassembled WGS sequence"/>
</dbReference>
<evidence type="ECO:0000256" key="7">
    <source>
        <dbReference type="ARBA" id="ARBA00022833"/>
    </source>
</evidence>
<dbReference type="PANTHER" id="PTHR20934">
    <property type="entry name" value="TRANSCRIPTION ELONGATION FACTOR 1 HOMOLOG"/>
    <property type="match status" value="1"/>
</dbReference>
<dbReference type="SUPFAM" id="SSF57783">
    <property type="entry name" value="Zinc beta-ribbon"/>
    <property type="match status" value="1"/>
</dbReference>
<dbReference type="Proteomes" id="UP000694843">
    <property type="component" value="Unplaced"/>
</dbReference>
<comment type="function">
    <text evidence="1 11">Transcription elongation factor implicated in the maintenance of proper chromatin structure in actively transcribed regions.</text>
</comment>